<evidence type="ECO:0000313" key="2">
    <source>
        <dbReference type="Proteomes" id="UP000823775"/>
    </source>
</evidence>
<dbReference type="Proteomes" id="UP000823775">
    <property type="component" value="Unassembled WGS sequence"/>
</dbReference>
<protein>
    <submittedName>
        <fullName evidence="1">Uncharacterized protein</fullName>
    </submittedName>
</protein>
<evidence type="ECO:0000313" key="1">
    <source>
        <dbReference type="EMBL" id="MCE3052000.1"/>
    </source>
</evidence>
<organism evidence="1 2">
    <name type="scientific">Datura stramonium</name>
    <name type="common">Jimsonweed</name>
    <name type="synonym">Common thornapple</name>
    <dbReference type="NCBI Taxonomy" id="4076"/>
    <lineage>
        <taxon>Eukaryota</taxon>
        <taxon>Viridiplantae</taxon>
        <taxon>Streptophyta</taxon>
        <taxon>Embryophyta</taxon>
        <taxon>Tracheophyta</taxon>
        <taxon>Spermatophyta</taxon>
        <taxon>Magnoliopsida</taxon>
        <taxon>eudicotyledons</taxon>
        <taxon>Gunneridae</taxon>
        <taxon>Pentapetalae</taxon>
        <taxon>asterids</taxon>
        <taxon>lamiids</taxon>
        <taxon>Solanales</taxon>
        <taxon>Solanaceae</taxon>
        <taxon>Solanoideae</taxon>
        <taxon>Datureae</taxon>
        <taxon>Datura</taxon>
    </lineage>
</organism>
<reference evidence="1 2" key="1">
    <citation type="journal article" date="2021" name="BMC Genomics">
        <title>Datura genome reveals duplications of psychoactive alkaloid biosynthetic genes and high mutation rate following tissue culture.</title>
        <authorList>
            <person name="Rajewski A."/>
            <person name="Carter-House D."/>
            <person name="Stajich J."/>
            <person name="Litt A."/>
        </authorList>
    </citation>
    <scope>NUCLEOTIDE SEQUENCE [LARGE SCALE GENOMIC DNA]</scope>
    <source>
        <strain evidence="1">AR-01</strain>
    </source>
</reference>
<dbReference type="EMBL" id="JACEIK010009140">
    <property type="protein sequence ID" value="MCE3052000.1"/>
    <property type="molecule type" value="Genomic_DNA"/>
</dbReference>
<name>A0ABS8WR70_DATST</name>
<comment type="caution">
    <text evidence="1">The sequence shown here is derived from an EMBL/GenBank/DDBJ whole genome shotgun (WGS) entry which is preliminary data.</text>
</comment>
<keyword evidence="2" id="KW-1185">Reference proteome</keyword>
<sequence length="102" mass="11801">KLRFLGWEHLFVYPMPYVHDGEVVEYYVNFEVVDEGRVKSHVHGVQFKLLEAMLGEIFHVVVVGYMEYNKIKILRLFTHNEVHIRSVSDGSGRVLRGNGGVI</sequence>
<accession>A0ABS8WR70</accession>
<feature type="non-terminal residue" evidence="1">
    <location>
        <position position="1"/>
    </location>
</feature>
<gene>
    <name evidence="1" type="ORF">HAX54_051397</name>
</gene>
<proteinExistence type="predicted"/>